<dbReference type="Pfam" id="PF14368">
    <property type="entry name" value="LTP_2"/>
    <property type="match status" value="1"/>
</dbReference>
<evidence type="ECO:0000256" key="4">
    <source>
        <dbReference type="ARBA" id="ARBA00022448"/>
    </source>
</evidence>
<dbReference type="SUPFAM" id="SSF47699">
    <property type="entry name" value="Bifunctional inhibitor/lipid-transfer protein/seed storage 2S albumin"/>
    <property type="match status" value="1"/>
</dbReference>
<evidence type="ECO:0000256" key="3">
    <source>
        <dbReference type="ARBA" id="ARBA00009748"/>
    </source>
</evidence>
<evidence type="ECO:0000256" key="8">
    <source>
        <dbReference type="ARBA" id="ARBA00023121"/>
    </source>
</evidence>
<keyword evidence="15" id="KW-1185">Reference proteome</keyword>
<sequence>MGGAGRVWISTVVVVVMAVLGCGLGDPASPSQHTAPAPSVDCISLISTMADCLPFVSNGSTDTKPAETCCNGLKTVLEADASCLCVAFKSSAQLGVVLNVTKATSLPAACQVSAPSVADCGFPNRACYKTNHNLYQMIPLLIASRLLP</sequence>
<evidence type="ECO:0000313" key="14">
    <source>
        <dbReference type="EMBL" id="KAB2628536.1"/>
    </source>
</evidence>
<dbReference type="EMBL" id="SMOL01000148">
    <property type="protein sequence ID" value="KAB2628536.1"/>
    <property type="molecule type" value="Genomic_DNA"/>
</dbReference>
<comment type="caution">
    <text evidence="14">The sequence shown here is derived from an EMBL/GenBank/DDBJ whole genome shotgun (WGS) entry which is preliminary data.</text>
</comment>
<dbReference type="PANTHER" id="PTHR33044">
    <property type="entry name" value="BIFUNCTIONAL INHIBITOR/LIPID-TRANSFER PROTEIN/SEED STORAGE 2S ALBUMIN SUPERFAMILY PROTEIN-RELATED"/>
    <property type="match status" value="1"/>
</dbReference>
<evidence type="ECO:0000256" key="10">
    <source>
        <dbReference type="ARBA" id="ARBA00023180"/>
    </source>
</evidence>
<comment type="subcellular location">
    <subcellularLocation>
        <location evidence="2">Cell membrane</location>
        <topology evidence="2">Lipid-anchor</topology>
        <topology evidence="2">GPI-anchor</topology>
    </subcellularLocation>
</comment>
<reference evidence="14 15" key="1">
    <citation type="submission" date="2019-09" db="EMBL/GenBank/DDBJ databases">
        <authorList>
            <person name="Ou C."/>
        </authorList>
    </citation>
    <scope>NUCLEOTIDE SEQUENCE [LARGE SCALE GENOMIC DNA]</scope>
    <source>
        <strain evidence="14">S2</strain>
        <tissue evidence="14">Leaf</tissue>
    </source>
</reference>
<dbReference type="InterPro" id="IPR036312">
    <property type="entry name" value="Bifun_inhib/LTP/seed_sf"/>
</dbReference>
<evidence type="ECO:0000313" key="15">
    <source>
        <dbReference type="Proteomes" id="UP000327157"/>
    </source>
</evidence>
<keyword evidence="6" id="KW-0336">GPI-anchor</keyword>
<keyword evidence="6" id="KW-0472">Membrane</keyword>
<evidence type="ECO:0000256" key="11">
    <source>
        <dbReference type="ARBA" id="ARBA00023288"/>
    </source>
</evidence>
<evidence type="ECO:0000256" key="1">
    <source>
        <dbReference type="ARBA" id="ARBA00003211"/>
    </source>
</evidence>
<dbReference type="PROSITE" id="PS51257">
    <property type="entry name" value="PROKAR_LIPOPROTEIN"/>
    <property type="match status" value="1"/>
</dbReference>
<dbReference type="InterPro" id="IPR016140">
    <property type="entry name" value="Bifunc_inhib/LTP/seed_store"/>
</dbReference>
<keyword evidence="7 12" id="KW-0732">Signal</keyword>
<dbReference type="InterPro" id="IPR000528">
    <property type="entry name" value="Plant_nsLTP"/>
</dbReference>
<comment type="function">
    <text evidence="1">Plant non-specific lipid-transfer proteins transfer phospholipids as well as galactolipids across membranes. May play a role in wax or cutin deposition in the cell walls of expanding epidermal cells and certain secretory tissues.</text>
</comment>
<dbReference type="Proteomes" id="UP000327157">
    <property type="component" value="Chromosome 8"/>
</dbReference>
<dbReference type="GO" id="GO:0006869">
    <property type="term" value="P:lipid transport"/>
    <property type="evidence" value="ECO:0007669"/>
    <property type="project" value="InterPro"/>
</dbReference>
<gene>
    <name evidence="14" type="ORF">D8674_033331</name>
</gene>
<evidence type="ECO:0000256" key="6">
    <source>
        <dbReference type="ARBA" id="ARBA00022622"/>
    </source>
</evidence>
<evidence type="ECO:0000256" key="2">
    <source>
        <dbReference type="ARBA" id="ARBA00004609"/>
    </source>
</evidence>
<reference evidence="14 15" key="3">
    <citation type="submission" date="2019-11" db="EMBL/GenBank/DDBJ databases">
        <title>A de novo genome assembly of a pear dwarfing rootstock.</title>
        <authorList>
            <person name="Wang F."/>
            <person name="Wang J."/>
            <person name="Li S."/>
            <person name="Zhang Y."/>
            <person name="Fang M."/>
            <person name="Ma L."/>
            <person name="Zhao Y."/>
            <person name="Jiang S."/>
        </authorList>
    </citation>
    <scope>NUCLEOTIDE SEQUENCE [LARGE SCALE GENOMIC DNA]</scope>
    <source>
        <strain evidence="14">S2</strain>
        <tissue evidence="14">Leaf</tissue>
    </source>
</reference>
<keyword evidence="4" id="KW-0813">Transport</keyword>
<keyword evidence="11" id="KW-0449">Lipoprotein</keyword>
<dbReference type="SMART" id="SM00499">
    <property type="entry name" value="AAI"/>
    <property type="match status" value="1"/>
</dbReference>
<dbReference type="OrthoDB" id="659547at2759"/>
<organism evidence="14 15">
    <name type="scientific">Pyrus ussuriensis x Pyrus communis</name>
    <dbReference type="NCBI Taxonomy" id="2448454"/>
    <lineage>
        <taxon>Eukaryota</taxon>
        <taxon>Viridiplantae</taxon>
        <taxon>Streptophyta</taxon>
        <taxon>Embryophyta</taxon>
        <taxon>Tracheophyta</taxon>
        <taxon>Spermatophyta</taxon>
        <taxon>Magnoliopsida</taxon>
        <taxon>eudicotyledons</taxon>
        <taxon>Gunneridae</taxon>
        <taxon>Pentapetalae</taxon>
        <taxon>rosids</taxon>
        <taxon>fabids</taxon>
        <taxon>Rosales</taxon>
        <taxon>Rosaceae</taxon>
        <taxon>Amygdaloideae</taxon>
        <taxon>Maleae</taxon>
        <taxon>Pyrus</taxon>
    </lineage>
</organism>
<feature type="chain" id="PRO_5024466928" evidence="12">
    <location>
        <begin position="26"/>
        <end position="148"/>
    </location>
</feature>
<name>A0A5N5HKR1_9ROSA</name>
<evidence type="ECO:0000259" key="13">
    <source>
        <dbReference type="SMART" id="SM00499"/>
    </source>
</evidence>
<dbReference type="PRINTS" id="PR00382">
    <property type="entry name" value="LIPIDTRNSFER"/>
</dbReference>
<evidence type="ECO:0000256" key="5">
    <source>
        <dbReference type="ARBA" id="ARBA00022475"/>
    </source>
</evidence>
<feature type="domain" description="Bifunctional inhibitor/plant lipid transfer protein/seed storage helical" evidence="13">
    <location>
        <begin position="42"/>
        <end position="120"/>
    </location>
</feature>
<evidence type="ECO:0000256" key="7">
    <source>
        <dbReference type="ARBA" id="ARBA00022729"/>
    </source>
</evidence>
<feature type="signal peptide" evidence="12">
    <location>
        <begin position="1"/>
        <end position="25"/>
    </location>
</feature>
<comment type="similarity">
    <text evidence="3">Belongs to the plant LTP family.</text>
</comment>
<proteinExistence type="inferred from homology"/>
<dbReference type="Gene3D" id="1.10.110.10">
    <property type="entry name" value="Plant lipid-transfer and hydrophobic proteins"/>
    <property type="match status" value="1"/>
</dbReference>
<dbReference type="FunFam" id="1.10.110.10:FF:000001">
    <property type="entry name" value="Bifunctional inhibitor/lipid-transfer protein/seed storage 2S albumin superfamily protein"/>
    <property type="match status" value="1"/>
</dbReference>
<protein>
    <submittedName>
        <fullName evidence="14">Non-specific lipid-transfer protein-like protein</fullName>
    </submittedName>
</protein>
<dbReference type="AlphaFoldDB" id="A0A5N5HKR1"/>
<reference evidence="15" key="2">
    <citation type="submission" date="2019-10" db="EMBL/GenBank/DDBJ databases">
        <title>A de novo genome assembly of a pear dwarfing rootstock.</title>
        <authorList>
            <person name="Wang F."/>
            <person name="Wang J."/>
            <person name="Li S."/>
            <person name="Zhang Y."/>
            <person name="Fang M."/>
            <person name="Ma L."/>
            <person name="Zhao Y."/>
            <person name="Jiang S."/>
        </authorList>
    </citation>
    <scope>NUCLEOTIDE SEQUENCE [LARGE SCALE GENOMIC DNA]</scope>
</reference>
<evidence type="ECO:0000256" key="9">
    <source>
        <dbReference type="ARBA" id="ARBA00023157"/>
    </source>
</evidence>
<evidence type="ECO:0000256" key="12">
    <source>
        <dbReference type="SAM" id="SignalP"/>
    </source>
</evidence>
<dbReference type="GO" id="GO:0005886">
    <property type="term" value="C:plasma membrane"/>
    <property type="evidence" value="ECO:0007669"/>
    <property type="project" value="UniProtKB-SubCell"/>
</dbReference>
<dbReference type="CDD" id="cd00010">
    <property type="entry name" value="AAI_LTSS"/>
    <property type="match status" value="1"/>
</dbReference>
<dbReference type="GO" id="GO:0008289">
    <property type="term" value="F:lipid binding"/>
    <property type="evidence" value="ECO:0007669"/>
    <property type="project" value="UniProtKB-KW"/>
</dbReference>
<keyword evidence="10" id="KW-0325">Glycoprotein</keyword>
<keyword evidence="9" id="KW-1015">Disulfide bond</keyword>
<keyword evidence="5" id="KW-1003">Cell membrane</keyword>
<keyword evidence="8" id="KW-0446">Lipid-binding</keyword>
<accession>A0A5N5HKR1</accession>
<dbReference type="InterPro" id="IPR043325">
    <property type="entry name" value="LTSS"/>
</dbReference>
<dbReference type="GO" id="GO:0098552">
    <property type="term" value="C:side of membrane"/>
    <property type="evidence" value="ECO:0007669"/>
    <property type="project" value="UniProtKB-KW"/>
</dbReference>